<accession>A0A8K0KU15</accession>
<name>A0A8K0KU15_9PEZI</name>
<dbReference type="Proteomes" id="UP000809789">
    <property type="component" value="Unassembled WGS sequence"/>
</dbReference>
<dbReference type="OrthoDB" id="3944386at2759"/>
<evidence type="ECO:0000313" key="1">
    <source>
        <dbReference type="EMBL" id="KAG8623487.1"/>
    </source>
</evidence>
<reference evidence="1" key="1">
    <citation type="submission" date="2021-07" db="EMBL/GenBank/DDBJ databases">
        <title>Elsinoe batatas strain:CRI-CJ2 Genome sequencing and assembly.</title>
        <authorList>
            <person name="Huang L."/>
        </authorList>
    </citation>
    <scope>NUCLEOTIDE SEQUENCE</scope>
    <source>
        <strain evidence="1">CRI-CJ2</strain>
    </source>
</reference>
<protein>
    <submittedName>
        <fullName evidence="1">Uncharacterized protein</fullName>
    </submittedName>
</protein>
<sequence>MAQTAESKTTRHQGNIYLEVASHGRRMRPEEGCQTCTRPKEEIEAFPLIEAALNAHEGFAAQRVSIAEQVQEGIYPSSPANASSAFAPPVVMLVSAVTDLQRTVELVRYYHRRTILEGFAKALLLTLPALGPIASFPPLDAISLLPSTPLSYPFEKPDTVLASIDVLARLVLPLSQTWWGGYLVLTSTDPSEAGGATERKMALLREGKVDEAARAVAGTSQWERERVRSLLEREVRGAIDLLGVLW</sequence>
<evidence type="ECO:0000313" key="2">
    <source>
        <dbReference type="Proteomes" id="UP000809789"/>
    </source>
</evidence>
<comment type="caution">
    <text evidence="1">The sequence shown here is derived from an EMBL/GenBank/DDBJ whole genome shotgun (WGS) entry which is preliminary data.</text>
</comment>
<dbReference type="EMBL" id="JAESVG020000010">
    <property type="protein sequence ID" value="KAG8623487.1"/>
    <property type="molecule type" value="Genomic_DNA"/>
</dbReference>
<organism evidence="1 2">
    <name type="scientific">Elsinoe batatas</name>
    <dbReference type="NCBI Taxonomy" id="2601811"/>
    <lineage>
        <taxon>Eukaryota</taxon>
        <taxon>Fungi</taxon>
        <taxon>Dikarya</taxon>
        <taxon>Ascomycota</taxon>
        <taxon>Pezizomycotina</taxon>
        <taxon>Dothideomycetes</taxon>
        <taxon>Dothideomycetidae</taxon>
        <taxon>Myriangiales</taxon>
        <taxon>Elsinoaceae</taxon>
        <taxon>Elsinoe</taxon>
    </lineage>
</organism>
<keyword evidence="2" id="KW-1185">Reference proteome</keyword>
<proteinExistence type="predicted"/>
<dbReference type="AlphaFoldDB" id="A0A8K0KU15"/>
<gene>
    <name evidence="1" type="ORF">KVT40_008463</name>
</gene>